<dbReference type="EMBL" id="SPPK01000001">
    <property type="protein sequence ID" value="TFU90657.1"/>
    <property type="molecule type" value="Genomic_DNA"/>
</dbReference>
<dbReference type="InterPro" id="IPR059206">
    <property type="entry name" value="Sll1717-like"/>
</dbReference>
<reference evidence="1 2" key="1">
    <citation type="submission" date="2019-03" db="EMBL/GenBank/DDBJ databases">
        <title>Diversity of the mouse oral microbiome.</title>
        <authorList>
            <person name="Joseph S."/>
            <person name="Aduse-Opoku J."/>
            <person name="Curtis M."/>
            <person name="Wade W."/>
            <person name="Hashim A."/>
        </authorList>
    </citation>
    <scope>NUCLEOTIDE SEQUENCE [LARGE SCALE GENOMIC DNA]</scope>
    <source>
        <strain evidence="1 2">P11</strain>
    </source>
</reference>
<dbReference type="OrthoDB" id="100386at2"/>
<dbReference type="AlphaFoldDB" id="A0A4Y9IQ41"/>
<dbReference type="RefSeq" id="WP_135103701.1">
    <property type="nucleotide sequence ID" value="NZ_JADGKW010000001.1"/>
</dbReference>
<organism evidence="1 2">
    <name type="scientific">Dysgonomonas mossii</name>
    <dbReference type="NCBI Taxonomy" id="163665"/>
    <lineage>
        <taxon>Bacteria</taxon>
        <taxon>Pseudomonadati</taxon>
        <taxon>Bacteroidota</taxon>
        <taxon>Bacteroidia</taxon>
        <taxon>Bacteroidales</taxon>
        <taxon>Dysgonomonadaceae</taxon>
        <taxon>Dysgonomonas</taxon>
    </lineage>
</organism>
<comment type="caution">
    <text evidence="1">The sequence shown here is derived from an EMBL/GenBank/DDBJ whole genome shotgun (WGS) entry which is preliminary data.</text>
</comment>
<gene>
    <name evidence="1" type="ORF">E4T88_01375</name>
</gene>
<proteinExistence type="predicted"/>
<name>A0A4Y9IQ41_9BACT</name>
<protein>
    <recommendedName>
        <fullName evidence="3">FunZ protein</fullName>
    </recommendedName>
</protein>
<evidence type="ECO:0008006" key="3">
    <source>
        <dbReference type="Google" id="ProtNLM"/>
    </source>
</evidence>
<dbReference type="Proteomes" id="UP000298285">
    <property type="component" value="Unassembled WGS sequence"/>
</dbReference>
<dbReference type="NCBIfam" id="NF047389">
    <property type="entry name" value="ATPase_Sll1717"/>
    <property type="match status" value="1"/>
</dbReference>
<evidence type="ECO:0000313" key="1">
    <source>
        <dbReference type="EMBL" id="TFU90657.1"/>
    </source>
</evidence>
<accession>A0A4Y9IQ41</accession>
<evidence type="ECO:0000313" key="2">
    <source>
        <dbReference type="Proteomes" id="UP000298285"/>
    </source>
</evidence>
<sequence length="503" mass="57796">MSKRELLEKITFGESIAEQEVEKLRDYFLETDSWKSLRNGTNDIIYGSKGAGKSAIYTNLTNDESVLFDEGILLTAGENPTGNTAFSNLTNDPPTSETEFVRLWKLYFLVITVNIFNDYGINDKYAKEVKQIKQILIDCNLVPAQNKLASFLKACLDYARSFTNGKEISTTAEFDPLTGMYSGQKFSISFGEPSKSDFDKGLIPIEYAYDLLAKSLKENNIKLWVIIDRLDVAFIESEELETNALRALFKVYLDLFKFSEIKLKIFLRDDIWQRITQDGFREASHITKFQNLEWTKESLLNLLIRRILDNKDLIDSLNIDKNVVLSDFSKQEHLFYRLFPDQIDVGQKKPSTLDWILSRTRDGNGVNTPRELIQLFNHAKKIQLKRLENGINELDKEIIISRQSFKEAFDNVSKQRLEQTIYSEYSELKEYIEALRGGKAEHTIQTLMSKWNISKEDALVIAQKLGRIGFLGVKGVTSTPRYIIPFIYRPYLDITQGASTTSL</sequence>